<proteinExistence type="predicted"/>
<reference evidence="1 2" key="1">
    <citation type="submission" date="2019-05" db="EMBL/GenBank/DDBJ databases">
        <title>Another draft genome of Portunus trituberculatus and its Hox gene families provides insights of decapod evolution.</title>
        <authorList>
            <person name="Jeong J.-H."/>
            <person name="Song I."/>
            <person name="Kim S."/>
            <person name="Choi T."/>
            <person name="Kim D."/>
            <person name="Ryu S."/>
            <person name="Kim W."/>
        </authorList>
    </citation>
    <scope>NUCLEOTIDE SEQUENCE [LARGE SCALE GENOMIC DNA]</scope>
    <source>
        <tissue evidence="1">Muscle</tissue>
    </source>
</reference>
<dbReference type="Proteomes" id="UP000324222">
    <property type="component" value="Unassembled WGS sequence"/>
</dbReference>
<gene>
    <name evidence="1" type="ORF">E2C01_093106</name>
</gene>
<name>A0A5B7JZN5_PORTR</name>
<evidence type="ECO:0000313" key="2">
    <source>
        <dbReference type="Proteomes" id="UP000324222"/>
    </source>
</evidence>
<accession>A0A5B7JZN5</accession>
<dbReference type="AlphaFoldDB" id="A0A5B7JZN5"/>
<evidence type="ECO:0000313" key="1">
    <source>
        <dbReference type="EMBL" id="MPC97774.1"/>
    </source>
</evidence>
<organism evidence="1 2">
    <name type="scientific">Portunus trituberculatus</name>
    <name type="common">Swimming crab</name>
    <name type="synonym">Neptunus trituberculatus</name>
    <dbReference type="NCBI Taxonomy" id="210409"/>
    <lineage>
        <taxon>Eukaryota</taxon>
        <taxon>Metazoa</taxon>
        <taxon>Ecdysozoa</taxon>
        <taxon>Arthropoda</taxon>
        <taxon>Crustacea</taxon>
        <taxon>Multicrustacea</taxon>
        <taxon>Malacostraca</taxon>
        <taxon>Eumalacostraca</taxon>
        <taxon>Eucarida</taxon>
        <taxon>Decapoda</taxon>
        <taxon>Pleocyemata</taxon>
        <taxon>Brachyura</taxon>
        <taxon>Eubrachyura</taxon>
        <taxon>Portunoidea</taxon>
        <taxon>Portunidae</taxon>
        <taxon>Portuninae</taxon>
        <taxon>Portunus</taxon>
    </lineage>
</organism>
<comment type="caution">
    <text evidence="1">The sequence shown here is derived from an EMBL/GenBank/DDBJ whole genome shotgun (WGS) entry which is preliminary data.</text>
</comment>
<keyword evidence="2" id="KW-1185">Reference proteome</keyword>
<dbReference type="EMBL" id="VSRR010111440">
    <property type="protein sequence ID" value="MPC97774.1"/>
    <property type="molecule type" value="Genomic_DNA"/>
</dbReference>
<sequence length="66" mass="7160">MMVARAVFGSARAGVRWGSRVPPPSCPPPPEKRPLSFTSTCPPFPSLSLFLPLTSSSPFSLRYILI</sequence>
<protein>
    <submittedName>
        <fullName evidence="1">Uncharacterized protein</fullName>
    </submittedName>
</protein>